<dbReference type="Gene3D" id="1.10.760.10">
    <property type="entry name" value="Cytochrome c-like domain"/>
    <property type="match status" value="1"/>
</dbReference>
<organism evidence="6 7">
    <name type="scientific">Durusdinium trenchii</name>
    <dbReference type="NCBI Taxonomy" id="1381693"/>
    <lineage>
        <taxon>Eukaryota</taxon>
        <taxon>Sar</taxon>
        <taxon>Alveolata</taxon>
        <taxon>Dinophyceae</taxon>
        <taxon>Suessiales</taxon>
        <taxon>Symbiodiniaceae</taxon>
        <taxon>Durusdinium</taxon>
    </lineage>
</organism>
<dbReference type="Pfam" id="PF23500">
    <property type="entry name" value="DUF7133"/>
    <property type="match status" value="1"/>
</dbReference>
<dbReference type="PANTHER" id="PTHR33546">
    <property type="entry name" value="LARGE, MULTIFUNCTIONAL SECRETED PROTEIN-RELATED"/>
    <property type="match status" value="1"/>
</dbReference>
<evidence type="ECO:0000256" key="4">
    <source>
        <dbReference type="PROSITE-ProRule" id="PRU00433"/>
    </source>
</evidence>
<dbReference type="InterPro" id="IPR055557">
    <property type="entry name" value="DUF7133"/>
</dbReference>
<evidence type="ECO:0000256" key="1">
    <source>
        <dbReference type="ARBA" id="ARBA00022617"/>
    </source>
</evidence>
<dbReference type="NCBIfam" id="TIGR02604">
    <property type="entry name" value="Piru_Ver_Nterm"/>
    <property type="match status" value="1"/>
</dbReference>
<reference evidence="6 7" key="1">
    <citation type="submission" date="2024-02" db="EMBL/GenBank/DDBJ databases">
        <authorList>
            <person name="Chen Y."/>
            <person name="Shah S."/>
            <person name="Dougan E. K."/>
            <person name="Thang M."/>
            <person name="Chan C."/>
        </authorList>
    </citation>
    <scope>NUCLEOTIDE SEQUENCE [LARGE SCALE GENOMIC DNA]</scope>
</reference>
<dbReference type="InterPro" id="IPR013428">
    <property type="entry name" value="Membrane-bound_put_N"/>
</dbReference>
<dbReference type="Gene3D" id="2.120.10.30">
    <property type="entry name" value="TolB, C-terminal domain"/>
    <property type="match status" value="1"/>
</dbReference>
<accession>A0ABP0LC27</accession>
<evidence type="ECO:0000256" key="3">
    <source>
        <dbReference type="ARBA" id="ARBA00023004"/>
    </source>
</evidence>
<dbReference type="Proteomes" id="UP001642464">
    <property type="component" value="Unassembled WGS sequence"/>
</dbReference>
<dbReference type="SUPFAM" id="SSF46626">
    <property type="entry name" value="Cytochrome c"/>
    <property type="match status" value="1"/>
</dbReference>
<dbReference type="InterPro" id="IPR011041">
    <property type="entry name" value="Quinoprot_gluc/sorb_DH_b-prop"/>
</dbReference>
<keyword evidence="2 4" id="KW-0479">Metal-binding</keyword>
<evidence type="ECO:0000313" key="7">
    <source>
        <dbReference type="Proteomes" id="UP001642464"/>
    </source>
</evidence>
<dbReference type="InterPro" id="IPR036909">
    <property type="entry name" value="Cyt_c-like_dom_sf"/>
</dbReference>
<dbReference type="SUPFAM" id="SSF48371">
    <property type="entry name" value="ARM repeat"/>
    <property type="match status" value="1"/>
</dbReference>
<dbReference type="EMBL" id="CAXAMM010015552">
    <property type="protein sequence ID" value="CAK9036548.1"/>
    <property type="molecule type" value="Genomic_DNA"/>
</dbReference>
<keyword evidence="1 4" id="KW-0349">Heme</keyword>
<evidence type="ECO:0000256" key="2">
    <source>
        <dbReference type="ARBA" id="ARBA00022723"/>
    </source>
</evidence>
<dbReference type="InterPro" id="IPR011989">
    <property type="entry name" value="ARM-like"/>
</dbReference>
<sequence>DRDPLTPVQAEQAFTTPDDVTFQLVLSEPDIAQPLFMTWDARGRLWLMEYRQYPEIAGLKMLSRDVFLRSVYDKVPPAPPNHDRGRDRISIHEDTDGDGVYDSHRVFVDGLNLASSCAVGHGGVWVTNPPYLLFYPDRDGDDVPDGDPEVHLEGFGIEDSHSVVNSLRFGPDGWLYGAQGSTVTGNVRRPGSKEPPVRTMGQCIWRYHPVEKRYEVFAEGGGNTFGVEINAKGHIFSGHNGGDTRGFHYVQGGYYRKGFGKHGPLSNPYAFGYFDNMKHHAVPRFTHNFVIYESPVLPEPYQGRLFGVEPLQGQIVMSDIQPLQSSFQTTDVSRPVKTDDQWFRPVDIKEGPDGCIYVADMYEQRIDHSSHYAGRIDRTNGRIYRLRPADEVENPSFDYTSLSSLELINRLDTPNKWHRQAILRVLGDRSDAEIVPERALLLLEHPEQYVRAWTVRLLGDQNAVSAPIAEALVALARDEAYIEVRKQLASSARRLPAKDGVPILMELLKHDEDVGEIHQPLLIWWGLEAHTGPEGRPTLMAAIEADPTFWQRPLVTQQILERLMKRYALAGSREELLAAAELLELAPSEDAASELLKGFEEAYQGRSLANLPPDLVQAIASSGGGSTALRVRQGDPDAIKTAMAAVTDPKKPQSERLEFLQVFGEVRRPEFIPVLLEVVDNESDASLVSTALTALQPFGELEIGRRVVARLDNLPGDARAAAESLLASRTDWALQLLQAVDAGDIDPESITEATLRQILLHGGTEIQELISKHWGSVAGATTEEMRLQTERITEILLAASGNPKQGKPIYMQVCGKCHTLFGEGGQIGPDLTSFKRDQLERMLNNIINPSLEIREGFENYAVITTDGRVLNGFLADQDPQVVVLRGVDGQNLIIRRDEIEEMRAMPRSVMPEGTLKDLSDQQLRDLFAYLRSTQPVNY</sequence>
<dbReference type="SUPFAM" id="SSF50952">
    <property type="entry name" value="Soluble quinoprotein glucose dehydrogenase"/>
    <property type="match status" value="1"/>
</dbReference>
<feature type="domain" description="Cytochrome c" evidence="5">
    <location>
        <begin position="801"/>
        <end position="934"/>
    </location>
</feature>
<dbReference type="InterPro" id="IPR013427">
    <property type="entry name" value="Haem-bd_dom_put"/>
</dbReference>
<keyword evidence="7" id="KW-1185">Reference proteome</keyword>
<evidence type="ECO:0000259" key="5">
    <source>
        <dbReference type="PROSITE" id="PS51007"/>
    </source>
</evidence>
<protein>
    <submittedName>
        <fullName evidence="6">Membrane-bound dehydrogenase domain protein</fullName>
    </submittedName>
</protein>
<dbReference type="Gene3D" id="1.25.10.10">
    <property type="entry name" value="Leucine-rich Repeat Variant"/>
    <property type="match status" value="1"/>
</dbReference>
<dbReference type="InterPro" id="IPR011042">
    <property type="entry name" value="6-blade_b-propeller_TolB-like"/>
</dbReference>
<comment type="caution">
    <text evidence="6">The sequence shown here is derived from an EMBL/GenBank/DDBJ whole genome shotgun (WGS) entry which is preliminary data.</text>
</comment>
<feature type="non-terminal residue" evidence="6">
    <location>
        <position position="1"/>
    </location>
</feature>
<dbReference type="InterPro" id="IPR016024">
    <property type="entry name" value="ARM-type_fold"/>
</dbReference>
<evidence type="ECO:0000313" key="6">
    <source>
        <dbReference type="EMBL" id="CAK9036548.1"/>
    </source>
</evidence>
<dbReference type="InterPro" id="IPR009056">
    <property type="entry name" value="Cyt_c-like_dom"/>
</dbReference>
<dbReference type="PANTHER" id="PTHR33546:SF1">
    <property type="entry name" value="LARGE, MULTIFUNCTIONAL SECRETED PROTEIN"/>
    <property type="match status" value="1"/>
</dbReference>
<name>A0ABP0LC27_9DINO</name>
<dbReference type="NCBIfam" id="TIGR02603">
    <property type="entry name" value="CxxCH_TIGR02603"/>
    <property type="match status" value="1"/>
</dbReference>
<dbReference type="PROSITE" id="PS51007">
    <property type="entry name" value="CYTC"/>
    <property type="match status" value="1"/>
</dbReference>
<keyword evidence="3 4" id="KW-0408">Iron</keyword>
<gene>
    <name evidence="6" type="ORF">SCF082_LOCUS21776</name>
</gene>
<proteinExistence type="predicted"/>